<name>V6JV02_STRRC</name>
<dbReference type="HOGENOM" id="CLU_3258670_0_0_11"/>
<dbReference type="EMBL" id="AWQX01000278">
    <property type="protein sequence ID" value="EST23730.1"/>
    <property type="molecule type" value="Genomic_DNA"/>
</dbReference>
<gene>
    <name evidence="1" type="ORF">M878_32720</name>
</gene>
<dbReference type="AlphaFoldDB" id="V6JV02"/>
<evidence type="ECO:0000313" key="1">
    <source>
        <dbReference type="EMBL" id="EST23730.1"/>
    </source>
</evidence>
<dbReference type="STRING" id="1352936.M878_32720"/>
<comment type="caution">
    <text evidence="1">The sequence shown here is derived from an EMBL/GenBank/DDBJ whole genome shotgun (WGS) entry which is preliminary data.</text>
</comment>
<protein>
    <submittedName>
        <fullName evidence="1">Uncharacterized protein</fullName>
    </submittedName>
</protein>
<dbReference type="Proteomes" id="UP000017984">
    <property type="component" value="Chromosome"/>
</dbReference>
<evidence type="ECO:0000313" key="2">
    <source>
        <dbReference type="Proteomes" id="UP000017984"/>
    </source>
</evidence>
<proteinExistence type="predicted"/>
<organism evidence="1 2">
    <name type="scientific">Streptomyces roseochromogenus subsp. oscitans DS 12.976</name>
    <dbReference type="NCBI Taxonomy" id="1352936"/>
    <lineage>
        <taxon>Bacteria</taxon>
        <taxon>Bacillati</taxon>
        <taxon>Actinomycetota</taxon>
        <taxon>Actinomycetes</taxon>
        <taxon>Kitasatosporales</taxon>
        <taxon>Streptomycetaceae</taxon>
        <taxon>Streptomyces</taxon>
    </lineage>
</organism>
<sequence length="42" mass="4417">MWLLYLIPTLAVFFAPVGFASGKGKVKGPDEQGSQPAQAPQA</sequence>
<accession>V6JV02</accession>
<reference evidence="1 2" key="1">
    <citation type="journal article" date="2014" name="Genome Announc.">
        <title>Draft Genome Sequence of Streptomyces roseochromogenes subsp. oscitans DS 12.976, Producer of the Aminocoumarin Antibiotic Clorobiocin.</title>
        <authorList>
            <person name="Ruckert C."/>
            <person name="Kalinowski J."/>
            <person name="Heide L."/>
            <person name="Apel A.K."/>
        </authorList>
    </citation>
    <scope>NUCLEOTIDE SEQUENCE [LARGE SCALE GENOMIC DNA]</scope>
    <source>
        <strain evidence="1 2">DS 12.976</strain>
    </source>
</reference>
<keyword evidence="2" id="KW-1185">Reference proteome</keyword>